<evidence type="ECO:0000256" key="2">
    <source>
        <dbReference type="ARBA" id="ARBA00022491"/>
    </source>
</evidence>
<feature type="active site" description="For autocatalytic cleavage activity" evidence="12">
    <location>
        <position position="135"/>
    </location>
</feature>
<evidence type="ECO:0000256" key="12">
    <source>
        <dbReference type="HAMAP-Rule" id="MF_00015"/>
    </source>
</evidence>
<dbReference type="InterPro" id="IPR036388">
    <property type="entry name" value="WH-like_DNA-bd_sf"/>
</dbReference>
<keyword evidence="2 12" id="KW-0678">Repressor</keyword>
<reference evidence="16 17" key="1">
    <citation type="submission" date="2019-09" db="EMBL/GenBank/DDBJ databases">
        <title>Complete Genome Sequence of Lactobacillus nenjiangensis SH-Y15, isolated from sauerkraut.</title>
        <authorList>
            <person name="Yang H."/>
        </authorList>
    </citation>
    <scope>NUCLEOTIDE SEQUENCE [LARGE SCALE GENOMIC DNA]</scope>
    <source>
        <strain evidence="16 17">SH-Y15</strain>
    </source>
</reference>
<comment type="subunit">
    <text evidence="12">Homodimer.</text>
</comment>
<feature type="active site" description="For autocatalytic cleavage activity" evidence="12">
    <location>
        <position position="173"/>
    </location>
</feature>
<evidence type="ECO:0000259" key="15">
    <source>
        <dbReference type="Pfam" id="PF01726"/>
    </source>
</evidence>
<feature type="domain" description="LexA repressor DNA-binding" evidence="15">
    <location>
        <begin position="8"/>
        <end position="66"/>
    </location>
</feature>
<dbReference type="PANTHER" id="PTHR33516:SF2">
    <property type="entry name" value="LEXA REPRESSOR-RELATED"/>
    <property type="match status" value="1"/>
</dbReference>
<dbReference type="Gene3D" id="2.10.109.10">
    <property type="entry name" value="Umud Fragment, subunit A"/>
    <property type="match status" value="1"/>
</dbReference>
<keyword evidence="17" id="KW-1185">Reference proteome</keyword>
<evidence type="ECO:0000313" key="16">
    <source>
        <dbReference type="EMBL" id="QER67654.1"/>
    </source>
</evidence>
<dbReference type="InterPro" id="IPR036390">
    <property type="entry name" value="WH_DNA-bd_sf"/>
</dbReference>
<dbReference type="GO" id="GO:0003677">
    <property type="term" value="F:DNA binding"/>
    <property type="evidence" value="ECO:0007669"/>
    <property type="project" value="UniProtKB-UniRule"/>
</dbReference>
<dbReference type="InterPro" id="IPR006199">
    <property type="entry name" value="LexA_DNA-bd_dom"/>
</dbReference>
<keyword evidence="8 12" id="KW-0238">DNA-binding</keyword>
<dbReference type="EC" id="3.4.21.88" evidence="12"/>
<sequence>MSKQGETKQLAVLNFIHERVANHGYPPTVREIGEAVDLSSTSTVHGHINRLIKKGYLQKDPSKPRAIEITPDGLALLGLSNVVTPSFEEEKIPMLGVVTAGAPILAVEEATDYFPVPPTIHNNEDLFMLTIRGESMINAGILNGDKVIVRKMASAKNGDIVIAMNDDNEATCKRFFKESDHFRLQPENDTMAPIILKNVSILGLVVGLFRDDIY</sequence>
<comment type="similarity">
    <text evidence="1 12 13">Belongs to the peptidase S24 family.</text>
</comment>
<evidence type="ECO:0000259" key="14">
    <source>
        <dbReference type="Pfam" id="PF00717"/>
    </source>
</evidence>
<keyword evidence="9 12" id="KW-0804">Transcription</keyword>
<dbReference type="InterPro" id="IPR015927">
    <property type="entry name" value="Peptidase_S24_S26A/B/C"/>
</dbReference>
<dbReference type="GO" id="GO:0004252">
    <property type="term" value="F:serine-type endopeptidase activity"/>
    <property type="evidence" value="ECO:0007669"/>
    <property type="project" value="UniProtKB-UniRule"/>
</dbReference>
<dbReference type="GO" id="GO:0006260">
    <property type="term" value="P:DNA replication"/>
    <property type="evidence" value="ECO:0007669"/>
    <property type="project" value="UniProtKB-UniRule"/>
</dbReference>
<dbReference type="Pfam" id="PF00717">
    <property type="entry name" value="Peptidase_S24"/>
    <property type="match status" value="1"/>
</dbReference>
<evidence type="ECO:0000313" key="17">
    <source>
        <dbReference type="Proteomes" id="UP000325295"/>
    </source>
</evidence>
<organism evidence="16 17">
    <name type="scientific">Paucilactobacillus nenjiangensis</name>
    <dbReference type="NCBI Taxonomy" id="1296540"/>
    <lineage>
        <taxon>Bacteria</taxon>
        <taxon>Bacillati</taxon>
        <taxon>Bacillota</taxon>
        <taxon>Bacilli</taxon>
        <taxon>Lactobacillales</taxon>
        <taxon>Lactobacillaceae</taxon>
        <taxon>Paucilactobacillus</taxon>
    </lineage>
</organism>
<dbReference type="SUPFAM" id="SSF46785">
    <property type="entry name" value="Winged helix' DNA-binding domain"/>
    <property type="match status" value="1"/>
</dbReference>
<comment type="catalytic activity">
    <reaction evidence="12">
        <text>Hydrolysis of Ala-|-Gly bond in repressor LexA.</text>
        <dbReference type="EC" id="3.4.21.88"/>
    </reaction>
</comment>
<evidence type="ECO:0000256" key="13">
    <source>
        <dbReference type="RuleBase" id="RU003991"/>
    </source>
</evidence>
<feature type="domain" description="Peptidase S24/S26A/S26B/S26C" evidence="14">
    <location>
        <begin position="93"/>
        <end position="206"/>
    </location>
</feature>
<evidence type="ECO:0000256" key="11">
    <source>
        <dbReference type="ARBA" id="ARBA00023236"/>
    </source>
</evidence>
<dbReference type="OrthoDB" id="9802364at2"/>
<keyword evidence="11 12" id="KW-0742">SOS response</keyword>
<evidence type="ECO:0000256" key="6">
    <source>
        <dbReference type="ARBA" id="ARBA00022813"/>
    </source>
</evidence>
<evidence type="ECO:0000256" key="8">
    <source>
        <dbReference type="ARBA" id="ARBA00023125"/>
    </source>
</evidence>
<dbReference type="GO" id="GO:0006508">
    <property type="term" value="P:proteolysis"/>
    <property type="evidence" value="ECO:0007669"/>
    <property type="project" value="InterPro"/>
</dbReference>
<feature type="DNA-binding region" description="H-T-H motif" evidence="12">
    <location>
        <begin position="29"/>
        <end position="49"/>
    </location>
</feature>
<name>A0A5P1X427_9LACO</name>
<dbReference type="AlphaFoldDB" id="A0A5P1X427"/>
<dbReference type="NCBIfam" id="TIGR00498">
    <property type="entry name" value="lexA"/>
    <property type="match status" value="1"/>
</dbReference>
<dbReference type="InterPro" id="IPR036286">
    <property type="entry name" value="LexA/Signal_pep-like_sf"/>
</dbReference>
<keyword evidence="5 12" id="KW-0378">Hydrolase</keyword>
<dbReference type="PRINTS" id="PR00726">
    <property type="entry name" value="LEXASERPTASE"/>
</dbReference>
<dbReference type="KEGG" id="lnn:F0161_07135"/>
<keyword evidence="10 12" id="KW-0234">DNA repair</keyword>
<evidence type="ECO:0000256" key="5">
    <source>
        <dbReference type="ARBA" id="ARBA00022801"/>
    </source>
</evidence>
<proteinExistence type="inferred from homology"/>
<comment type="function">
    <text evidence="12">Represses a number of genes involved in the response to DNA damage (SOS response), including recA and lexA. In the presence of single-stranded DNA, RecA interacts with LexA causing an autocatalytic cleavage which disrupts the DNA-binding part of LexA, leading to derepression of the SOS regulon and eventually DNA repair.</text>
</comment>
<dbReference type="HAMAP" id="MF_00015">
    <property type="entry name" value="LexA"/>
    <property type="match status" value="1"/>
</dbReference>
<keyword evidence="3 12" id="KW-0235">DNA replication</keyword>
<dbReference type="GO" id="GO:0045892">
    <property type="term" value="P:negative regulation of DNA-templated transcription"/>
    <property type="evidence" value="ECO:0007669"/>
    <property type="project" value="UniProtKB-UniRule"/>
</dbReference>
<evidence type="ECO:0000256" key="3">
    <source>
        <dbReference type="ARBA" id="ARBA00022705"/>
    </source>
</evidence>
<protein>
    <recommendedName>
        <fullName evidence="12">LexA repressor</fullName>
        <ecNumber evidence="12">3.4.21.88</ecNumber>
    </recommendedName>
</protein>
<evidence type="ECO:0000256" key="9">
    <source>
        <dbReference type="ARBA" id="ARBA00023163"/>
    </source>
</evidence>
<keyword evidence="6 12" id="KW-0068">Autocatalytic cleavage</keyword>
<dbReference type="Proteomes" id="UP000325295">
    <property type="component" value="Chromosome"/>
</dbReference>
<dbReference type="PANTHER" id="PTHR33516">
    <property type="entry name" value="LEXA REPRESSOR"/>
    <property type="match status" value="1"/>
</dbReference>
<accession>A0A5P1X427</accession>
<dbReference type="InterPro" id="IPR006197">
    <property type="entry name" value="Peptidase_S24_LexA"/>
</dbReference>
<keyword evidence="4 12" id="KW-0227">DNA damage</keyword>
<evidence type="ECO:0000256" key="7">
    <source>
        <dbReference type="ARBA" id="ARBA00023015"/>
    </source>
</evidence>
<evidence type="ECO:0000256" key="1">
    <source>
        <dbReference type="ARBA" id="ARBA00007484"/>
    </source>
</evidence>
<dbReference type="Gene3D" id="1.10.10.10">
    <property type="entry name" value="Winged helix-like DNA-binding domain superfamily/Winged helix DNA-binding domain"/>
    <property type="match status" value="1"/>
</dbReference>
<dbReference type="InterPro" id="IPR050077">
    <property type="entry name" value="LexA_repressor"/>
</dbReference>
<dbReference type="SUPFAM" id="SSF51306">
    <property type="entry name" value="LexA/Signal peptidase"/>
    <property type="match status" value="1"/>
</dbReference>
<dbReference type="FunFam" id="2.10.109.10:FF:000001">
    <property type="entry name" value="LexA repressor"/>
    <property type="match status" value="1"/>
</dbReference>
<dbReference type="InterPro" id="IPR039418">
    <property type="entry name" value="LexA-like"/>
</dbReference>
<dbReference type="CDD" id="cd06529">
    <property type="entry name" value="S24_LexA-like"/>
    <property type="match status" value="1"/>
</dbReference>
<keyword evidence="7 12" id="KW-0805">Transcription regulation</keyword>
<evidence type="ECO:0000256" key="10">
    <source>
        <dbReference type="ARBA" id="ARBA00023204"/>
    </source>
</evidence>
<dbReference type="GO" id="GO:0009432">
    <property type="term" value="P:SOS response"/>
    <property type="evidence" value="ECO:0007669"/>
    <property type="project" value="UniProtKB-UniRule"/>
</dbReference>
<feature type="site" description="Cleavage; by autolysis" evidence="12">
    <location>
        <begin position="100"/>
        <end position="101"/>
    </location>
</feature>
<dbReference type="GO" id="GO:0006281">
    <property type="term" value="P:DNA repair"/>
    <property type="evidence" value="ECO:0007669"/>
    <property type="project" value="UniProtKB-UniRule"/>
</dbReference>
<dbReference type="EMBL" id="CP043939">
    <property type="protein sequence ID" value="QER67654.1"/>
    <property type="molecule type" value="Genomic_DNA"/>
</dbReference>
<dbReference type="RefSeq" id="WP_150204176.1">
    <property type="nucleotide sequence ID" value="NZ_CP043939.1"/>
</dbReference>
<dbReference type="InterPro" id="IPR006200">
    <property type="entry name" value="LexA"/>
</dbReference>
<evidence type="ECO:0000256" key="4">
    <source>
        <dbReference type="ARBA" id="ARBA00022763"/>
    </source>
</evidence>
<gene>
    <name evidence="12 16" type="primary">lexA</name>
    <name evidence="16" type="ORF">F0161_07135</name>
</gene>
<dbReference type="Pfam" id="PF01726">
    <property type="entry name" value="LexA_DNA_bind"/>
    <property type="match status" value="1"/>
</dbReference>